<name>A0A433XPQ1_9BACL</name>
<dbReference type="Pfam" id="PF09577">
    <property type="entry name" value="Spore_YpjB"/>
    <property type="match status" value="1"/>
</dbReference>
<accession>A0A433XPQ1</accession>
<dbReference type="Proteomes" id="UP000272464">
    <property type="component" value="Unassembled WGS sequence"/>
</dbReference>
<gene>
    <name evidence="2" type="ORF">EJP77_03455</name>
</gene>
<evidence type="ECO:0000313" key="2">
    <source>
        <dbReference type="EMBL" id="RUT36060.1"/>
    </source>
</evidence>
<dbReference type="OrthoDB" id="2464294at2"/>
<proteinExistence type="predicted"/>
<evidence type="ECO:0008006" key="4">
    <source>
        <dbReference type="Google" id="ProtNLM"/>
    </source>
</evidence>
<protein>
    <recommendedName>
        <fullName evidence="4">Sporulation protein</fullName>
    </recommendedName>
</protein>
<evidence type="ECO:0000313" key="3">
    <source>
        <dbReference type="Proteomes" id="UP000272464"/>
    </source>
</evidence>
<dbReference type="EMBL" id="RZNX01000001">
    <property type="protein sequence ID" value="RUT36060.1"/>
    <property type="molecule type" value="Genomic_DNA"/>
</dbReference>
<comment type="caution">
    <text evidence="2">The sequence shown here is derived from an EMBL/GenBank/DDBJ whole genome shotgun (WGS) entry which is preliminary data.</text>
</comment>
<organism evidence="2 3">
    <name type="scientific">Paenibacillus zeisoli</name>
    <dbReference type="NCBI Taxonomy" id="2496267"/>
    <lineage>
        <taxon>Bacteria</taxon>
        <taxon>Bacillati</taxon>
        <taxon>Bacillota</taxon>
        <taxon>Bacilli</taxon>
        <taxon>Bacillales</taxon>
        <taxon>Paenibacillaceae</taxon>
        <taxon>Paenibacillus</taxon>
    </lineage>
</organism>
<dbReference type="InterPro" id="IPR014231">
    <property type="entry name" value="Spore_YpjB"/>
</dbReference>
<keyword evidence="1" id="KW-1133">Transmembrane helix</keyword>
<reference evidence="2 3" key="1">
    <citation type="submission" date="2018-12" db="EMBL/GenBank/DDBJ databases">
        <authorList>
            <person name="Sun L."/>
            <person name="Chen Z."/>
        </authorList>
    </citation>
    <scope>NUCLEOTIDE SEQUENCE [LARGE SCALE GENOMIC DNA]</scope>
    <source>
        <strain evidence="2 3">3-5-3</strain>
    </source>
</reference>
<evidence type="ECO:0000256" key="1">
    <source>
        <dbReference type="SAM" id="Phobius"/>
    </source>
</evidence>
<dbReference type="AlphaFoldDB" id="A0A433XPQ1"/>
<keyword evidence="1" id="KW-0472">Membrane</keyword>
<sequence>MSVERKGWGCLSIWLGLIIVAMFVMLPVDKAAAHHDAAHTAKMKELDSASEALYRYMQDGDGAKAQLEMDRIVQIVQTLSFQGLTSVEGIHALSETIIDTREALARSQSQPEEWRASSSQLRLAVDSLLHKEQPLWIQYYKLFTDDLSQLSKARTESDAAGIKQAYHQLQEHYETIRPAAVIQLDPSLVSRADSWMSYMESLCEEKAAEPDTLKGAISSGTDLIHDLFGKKRSEPTLLPLTGTTTPWQWSLLIGGWIIVALTYTGIRNYNAYQEVRPAAGSKGRHTWRL</sequence>
<keyword evidence="1" id="KW-0812">Transmembrane</keyword>
<keyword evidence="3" id="KW-1185">Reference proteome</keyword>
<feature type="transmembrane region" description="Helical" evidence="1">
    <location>
        <begin position="7"/>
        <end position="26"/>
    </location>
</feature>
<feature type="transmembrane region" description="Helical" evidence="1">
    <location>
        <begin position="247"/>
        <end position="266"/>
    </location>
</feature>